<name>A0A2S9YDE2_9BACT</name>
<dbReference type="Pfam" id="PF13020">
    <property type="entry name" value="NOV_C"/>
    <property type="match status" value="1"/>
</dbReference>
<evidence type="ECO:0000256" key="1">
    <source>
        <dbReference type="SAM" id="MobiDB-lite"/>
    </source>
</evidence>
<dbReference type="EMBL" id="PVNL01000110">
    <property type="protein sequence ID" value="PRQ03124.1"/>
    <property type="molecule type" value="Genomic_DNA"/>
</dbReference>
<organism evidence="3 4">
    <name type="scientific">Enhygromyxa salina</name>
    <dbReference type="NCBI Taxonomy" id="215803"/>
    <lineage>
        <taxon>Bacteria</taxon>
        <taxon>Pseudomonadati</taxon>
        <taxon>Myxococcota</taxon>
        <taxon>Polyangia</taxon>
        <taxon>Nannocystales</taxon>
        <taxon>Nannocystaceae</taxon>
        <taxon>Enhygromyxa</taxon>
    </lineage>
</organism>
<evidence type="ECO:0000313" key="3">
    <source>
        <dbReference type="EMBL" id="PRQ03124.1"/>
    </source>
</evidence>
<reference evidence="3 4" key="1">
    <citation type="submission" date="2018-03" db="EMBL/GenBank/DDBJ databases">
        <title>Draft Genome Sequences of the Obligatory Marine Myxobacteria Enhygromyxa salina SWB007.</title>
        <authorList>
            <person name="Poehlein A."/>
            <person name="Moghaddam J.A."/>
            <person name="Harms H."/>
            <person name="Alanjari M."/>
            <person name="Koenig G.M."/>
            <person name="Daniel R."/>
            <person name="Schaeberle T.F."/>
        </authorList>
    </citation>
    <scope>NUCLEOTIDE SEQUENCE [LARGE SCALE GENOMIC DNA]</scope>
    <source>
        <strain evidence="3 4">SWB007</strain>
    </source>
</reference>
<evidence type="ECO:0000259" key="2">
    <source>
        <dbReference type="Pfam" id="PF13020"/>
    </source>
</evidence>
<dbReference type="RefSeq" id="WP_181234162.1">
    <property type="nucleotide sequence ID" value="NZ_PVNL01000110.1"/>
</dbReference>
<feature type="region of interest" description="Disordered" evidence="1">
    <location>
        <begin position="166"/>
        <end position="189"/>
    </location>
</feature>
<sequence length="340" mass="37601">MSDAQAPSSLCDADGNRLSAQFSIVPDEDGQFSLLFESAGGPKRNRDYGEALGIALERLGRAHATLTRIEVVSREALARPLNERTVEPEGYKLPLALMGVEDYLDLRKKIGAGVAKTAQRRVAKKSSSGNSQKRLRLVLRFKPELTPEIQALVRVIERAPKYDTQPLLTSTSQDAARTGTKRASASNGQGFEQDVQTKLAVEEYAMRQAEKHYAQLGWQAHRRDKEKGLGYDIEFTKDKQRLCVEVKGTRTAGARVIVTSNEVEQAHAESERSVLFVVADIKVSEGLICSGGQVSLYERWDPKAREKLLMVKDYWYELPKEGGMHYAIGSESKSGDQGGS</sequence>
<evidence type="ECO:0000313" key="4">
    <source>
        <dbReference type="Proteomes" id="UP000238823"/>
    </source>
</evidence>
<protein>
    <recommendedName>
        <fullName evidence="2">Protein NO VEIN C-terminal domain-containing protein</fullName>
    </recommendedName>
</protein>
<comment type="caution">
    <text evidence="3">The sequence shown here is derived from an EMBL/GenBank/DDBJ whole genome shotgun (WGS) entry which is preliminary data.</text>
</comment>
<feature type="domain" description="Protein NO VEIN C-terminal" evidence="2">
    <location>
        <begin position="201"/>
        <end position="282"/>
    </location>
</feature>
<dbReference type="Proteomes" id="UP000238823">
    <property type="component" value="Unassembled WGS sequence"/>
</dbReference>
<dbReference type="AlphaFoldDB" id="A0A2S9YDE2"/>
<gene>
    <name evidence="3" type="ORF">ENSA7_53950</name>
</gene>
<dbReference type="InterPro" id="IPR024975">
    <property type="entry name" value="NOV_C"/>
</dbReference>
<proteinExistence type="predicted"/>
<accession>A0A2S9YDE2</accession>